<dbReference type="AlphaFoldDB" id="A0A5C6B0X7"/>
<dbReference type="Proteomes" id="UP000316213">
    <property type="component" value="Unassembled WGS sequence"/>
</dbReference>
<dbReference type="SUPFAM" id="SSF52833">
    <property type="entry name" value="Thioredoxin-like"/>
    <property type="match status" value="1"/>
</dbReference>
<protein>
    <recommendedName>
        <fullName evidence="3">Thioredoxin-like fold domain-containing protein</fullName>
    </recommendedName>
</protein>
<accession>A0A5C6B0X7</accession>
<gene>
    <name evidence="1" type="ORF">Pla100_09800</name>
</gene>
<proteinExistence type="predicted"/>
<comment type="caution">
    <text evidence="1">The sequence shown here is derived from an EMBL/GenBank/DDBJ whole genome shotgun (WGS) entry which is preliminary data.</text>
</comment>
<evidence type="ECO:0008006" key="3">
    <source>
        <dbReference type="Google" id="ProtNLM"/>
    </source>
</evidence>
<organism evidence="1 2">
    <name type="scientific">Neorhodopirellula pilleata</name>
    <dbReference type="NCBI Taxonomy" id="2714738"/>
    <lineage>
        <taxon>Bacteria</taxon>
        <taxon>Pseudomonadati</taxon>
        <taxon>Planctomycetota</taxon>
        <taxon>Planctomycetia</taxon>
        <taxon>Pirellulales</taxon>
        <taxon>Pirellulaceae</taxon>
        <taxon>Neorhodopirellula</taxon>
    </lineage>
</organism>
<evidence type="ECO:0000313" key="1">
    <source>
        <dbReference type="EMBL" id="TWU04044.1"/>
    </source>
</evidence>
<dbReference type="EMBL" id="SJPM01000001">
    <property type="protein sequence ID" value="TWU04044.1"/>
    <property type="molecule type" value="Genomic_DNA"/>
</dbReference>
<keyword evidence="2" id="KW-1185">Reference proteome</keyword>
<dbReference type="InterPro" id="IPR036249">
    <property type="entry name" value="Thioredoxin-like_sf"/>
</dbReference>
<name>A0A5C6B0X7_9BACT</name>
<evidence type="ECO:0000313" key="2">
    <source>
        <dbReference type="Proteomes" id="UP000316213"/>
    </source>
</evidence>
<dbReference type="Gene3D" id="3.40.30.10">
    <property type="entry name" value="Glutaredoxin"/>
    <property type="match status" value="1"/>
</dbReference>
<reference evidence="1 2" key="1">
    <citation type="submission" date="2019-02" db="EMBL/GenBank/DDBJ databases">
        <title>Deep-cultivation of Planctomycetes and their phenomic and genomic characterization uncovers novel biology.</title>
        <authorList>
            <person name="Wiegand S."/>
            <person name="Jogler M."/>
            <person name="Boedeker C."/>
            <person name="Pinto D."/>
            <person name="Vollmers J."/>
            <person name="Rivas-Marin E."/>
            <person name="Kohn T."/>
            <person name="Peeters S.H."/>
            <person name="Heuer A."/>
            <person name="Rast P."/>
            <person name="Oberbeckmann S."/>
            <person name="Bunk B."/>
            <person name="Jeske O."/>
            <person name="Meyerdierks A."/>
            <person name="Storesund J.E."/>
            <person name="Kallscheuer N."/>
            <person name="Luecker S."/>
            <person name="Lage O.M."/>
            <person name="Pohl T."/>
            <person name="Merkel B.J."/>
            <person name="Hornburger P."/>
            <person name="Mueller R.-W."/>
            <person name="Bruemmer F."/>
            <person name="Labrenz M."/>
            <person name="Spormann A.M."/>
            <person name="Op Den Camp H."/>
            <person name="Overmann J."/>
            <person name="Amann R."/>
            <person name="Jetten M.S.M."/>
            <person name="Mascher T."/>
            <person name="Medema M.H."/>
            <person name="Devos D.P."/>
            <person name="Kaster A.-K."/>
            <person name="Ovreas L."/>
            <person name="Rohde M."/>
            <person name="Galperin M.Y."/>
            <person name="Jogler C."/>
        </authorList>
    </citation>
    <scope>NUCLEOTIDE SEQUENCE [LARGE SCALE GENOMIC DNA]</scope>
    <source>
        <strain evidence="1 2">Pla100</strain>
    </source>
</reference>
<sequence>MKRNQDWDGKVEMITVSIDEDLDRAVEVVAKQHWNQTTNMATSLDKLKDVGVSVVPVTIIVAADGTIATMAGSHALDVEKEVKALLARQLNK</sequence>